<proteinExistence type="predicted"/>
<organism evidence="1 2">
    <name type="scientific">Clostridium neuense</name>
    <dbReference type="NCBI Taxonomy" id="1728934"/>
    <lineage>
        <taxon>Bacteria</taxon>
        <taxon>Bacillati</taxon>
        <taxon>Bacillota</taxon>
        <taxon>Clostridia</taxon>
        <taxon>Eubacteriales</taxon>
        <taxon>Clostridiaceae</taxon>
        <taxon>Clostridium</taxon>
    </lineage>
</organism>
<dbReference type="EMBL" id="JBJIAA010000022">
    <property type="protein sequence ID" value="MFL0252923.1"/>
    <property type="molecule type" value="Genomic_DNA"/>
</dbReference>
<keyword evidence="2" id="KW-1185">Reference proteome</keyword>
<dbReference type="Proteomes" id="UP001623592">
    <property type="component" value="Unassembled WGS sequence"/>
</dbReference>
<sequence>MQQRQIKIYSFGRKNIIDGVISAENLEENIITLTESFLTFVYECYKSEKLLDGQFIDEIIKVMLPASEEDAKAEWDNGLTFNDKKYYAWFATTSGMKKENLGKCETIFLREDFCNFGKEFEVLISLGKFKEIEDSKEKICINKDVLSRLSLGVSNCYMAGDMPDVIVLPQPKFHMIKDYKTVEKYKEKVKDKNDEERERINYNLIDYNFDDDIDVFDGGAISTPKVFRQIQKELNINYDVEFAIIRGYGIGIKGMITKFDILKYLDVFYKENTDFYKKMTNII</sequence>
<accession>A0ABW8TN28</accession>
<evidence type="ECO:0000313" key="1">
    <source>
        <dbReference type="EMBL" id="MFL0252923.1"/>
    </source>
</evidence>
<reference evidence="1 2" key="1">
    <citation type="submission" date="2024-11" db="EMBL/GenBank/DDBJ databases">
        <authorList>
            <person name="Heng Y.C."/>
            <person name="Lim A.C.H."/>
            <person name="Lee J.K.Y."/>
            <person name="Kittelmann S."/>
        </authorList>
    </citation>
    <scope>NUCLEOTIDE SEQUENCE [LARGE SCALE GENOMIC DNA]</scope>
    <source>
        <strain evidence="1 2">WILCCON 0114</strain>
    </source>
</reference>
<evidence type="ECO:0000313" key="2">
    <source>
        <dbReference type="Proteomes" id="UP001623592"/>
    </source>
</evidence>
<dbReference type="RefSeq" id="WP_406789583.1">
    <property type="nucleotide sequence ID" value="NZ_JBJIAA010000022.1"/>
</dbReference>
<name>A0ABW8TN28_9CLOT</name>
<comment type="caution">
    <text evidence="1">The sequence shown here is derived from an EMBL/GenBank/DDBJ whole genome shotgun (WGS) entry which is preliminary data.</text>
</comment>
<gene>
    <name evidence="1" type="ORF">ACJDT4_21175</name>
</gene>
<protein>
    <submittedName>
        <fullName evidence="1">Uncharacterized protein</fullName>
    </submittedName>
</protein>